<dbReference type="Proteomes" id="UP001412067">
    <property type="component" value="Unassembled WGS sequence"/>
</dbReference>
<keyword evidence="3" id="KW-1185">Reference proteome</keyword>
<dbReference type="PANTHER" id="PTHR31711:SF1">
    <property type="entry name" value="ARGININE AND GLUTAMATE-RICH PROTEIN 1"/>
    <property type="match status" value="1"/>
</dbReference>
<name>A0ABR2MSE1_9ASPA</name>
<dbReference type="InterPro" id="IPR033371">
    <property type="entry name" value="ARGLU1"/>
</dbReference>
<dbReference type="Pfam" id="PF15346">
    <property type="entry name" value="ARGLU"/>
    <property type="match status" value="1"/>
</dbReference>
<sequence>MTALLDFLKSRWRQREAELKLLEEETARRVEEAIRKKIEEALNSEVVKREVEQRIAEGRKKILEEVEAQLEKEKEAAHIEAKNRMLQSLSSSISSSRLPQYLFDLADPLPGAIAARIGAHLDRSR</sequence>
<comment type="caution">
    <text evidence="2">The sequence shown here is derived from an EMBL/GenBank/DDBJ whole genome shotgun (WGS) entry which is preliminary data.</text>
</comment>
<reference evidence="2 3" key="1">
    <citation type="journal article" date="2022" name="Nat. Plants">
        <title>Genomes of leafy and leafless Platanthera orchids illuminate the evolution of mycoheterotrophy.</title>
        <authorList>
            <person name="Li M.H."/>
            <person name="Liu K.W."/>
            <person name="Li Z."/>
            <person name="Lu H.C."/>
            <person name="Ye Q.L."/>
            <person name="Zhang D."/>
            <person name="Wang J.Y."/>
            <person name="Li Y.F."/>
            <person name="Zhong Z.M."/>
            <person name="Liu X."/>
            <person name="Yu X."/>
            <person name="Liu D.K."/>
            <person name="Tu X.D."/>
            <person name="Liu B."/>
            <person name="Hao Y."/>
            <person name="Liao X.Y."/>
            <person name="Jiang Y.T."/>
            <person name="Sun W.H."/>
            <person name="Chen J."/>
            <person name="Chen Y.Q."/>
            <person name="Ai Y."/>
            <person name="Zhai J.W."/>
            <person name="Wu S.S."/>
            <person name="Zhou Z."/>
            <person name="Hsiao Y.Y."/>
            <person name="Wu W.L."/>
            <person name="Chen Y.Y."/>
            <person name="Lin Y.F."/>
            <person name="Hsu J.L."/>
            <person name="Li C.Y."/>
            <person name="Wang Z.W."/>
            <person name="Zhao X."/>
            <person name="Zhong W.Y."/>
            <person name="Ma X.K."/>
            <person name="Ma L."/>
            <person name="Huang J."/>
            <person name="Chen G.Z."/>
            <person name="Huang M.Z."/>
            <person name="Huang L."/>
            <person name="Peng D.H."/>
            <person name="Luo Y.B."/>
            <person name="Zou S.Q."/>
            <person name="Chen S.P."/>
            <person name="Lan S."/>
            <person name="Tsai W.C."/>
            <person name="Van de Peer Y."/>
            <person name="Liu Z.J."/>
        </authorList>
    </citation>
    <scope>NUCLEOTIDE SEQUENCE [LARGE SCALE GENOMIC DNA]</scope>
    <source>
        <strain evidence="2">Lor288</strain>
    </source>
</reference>
<organism evidence="2 3">
    <name type="scientific">Platanthera guangdongensis</name>
    <dbReference type="NCBI Taxonomy" id="2320717"/>
    <lineage>
        <taxon>Eukaryota</taxon>
        <taxon>Viridiplantae</taxon>
        <taxon>Streptophyta</taxon>
        <taxon>Embryophyta</taxon>
        <taxon>Tracheophyta</taxon>
        <taxon>Spermatophyta</taxon>
        <taxon>Magnoliopsida</taxon>
        <taxon>Liliopsida</taxon>
        <taxon>Asparagales</taxon>
        <taxon>Orchidaceae</taxon>
        <taxon>Orchidoideae</taxon>
        <taxon>Orchideae</taxon>
        <taxon>Orchidinae</taxon>
        <taxon>Platanthera</taxon>
    </lineage>
</organism>
<evidence type="ECO:0000313" key="3">
    <source>
        <dbReference type="Proteomes" id="UP001412067"/>
    </source>
</evidence>
<accession>A0ABR2MSE1</accession>
<keyword evidence="1" id="KW-0175">Coiled coil</keyword>
<evidence type="ECO:0000313" key="2">
    <source>
        <dbReference type="EMBL" id="KAK8966529.1"/>
    </source>
</evidence>
<proteinExistence type="predicted"/>
<feature type="coiled-coil region" evidence="1">
    <location>
        <begin position="56"/>
        <end position="83"/>
    </location>
</feature>
<dbReference type="EMBL" id="JBBWWR010000005">
    <property type="protein sequence ID" value="KAK8966529.1"/>
    <property type="molecule type" value="Genomic_DNA"/>
</dbReference>
<dbReference type="PANTHER" id="PTHR31711">
    <property type="entry name" value="ARGININE AND GLUTAMATE-RICH PROTEIN 1"/>
    <property type="match status" value="1"/>
</dbReference>
<evidence type="ECO:0008006" key="4">
    <source>
        <dbReference type="Google" id="ProtNLM"/>
    </source>
</evidence>
<evidence type="ECO:0000256" key="1">
    <source>
        <dbReference type="SAM" id="Coils"/>
    </source>
</evidence>
<protein>
    <recommendedName>
        <fullName evidence="4">ATP synthase CF0 subunit I</fullName>
    </recommendedName>
</protein>
<gene>
    <name evidence="2" type="ORF">KSP40_PGU013568</name>
</gene>